<comment type="catalytic activity">
    <reaction evidence="3">
        <text>alpha,alpha-trehalose 6-phosphate + H2O = alpha,alpha-trehalose + phosphate</text>
        <dbReference type="Rhea" id="RHEA:23420"/>
        <dbReference type="ChEBI" id="CHEBI:15377"/>
        <dbReference type="ChEBI" id="CHEBI:16551"/>
        <dbReference type="ChEBI" id="CHEBI:43474"/>
        <dbReference type="ChEBI" id="CHEBI:58429"/>
        <dbReference type="EC" id="3.1.3.12"/>
    </reaction>
</comment>
<gene>
    <name evidence="4" type="primary">otsB</name>
    <name evidence="4" type="ordered locus">KRH_18550</name>
</gene>
<comment type="pathway">
    <text evidence="3">Glycan biosynthesis; trehalose biosynthesis.</text>
</comment>
<dbReference type="Gene3D" id="3.40.50.1000">
    <property type="entry name" value="HAD superfamily/HAD-like"/>
    <property type="match status" value="1"/>
</dbReference>
<dbReference type="KEGG" id="krh:KRH_18550"/>
<dbReference type="GO" id="GO:0005992">
    <property type="term" value="P:trehalose biosynthetic process"/>
    <property type="evidence" value="ECO:0007669"/>
    <property type="project" value="UniProtKB-UniPathway"/>
</dbReference>
<evidence type="ECO:0000313" key="4">
    <source>
        <dbReference type="EMBL" id="BAG30202.1"/>
    </source>
</evidence>
<dbReference type="GO" id="GO:0004805">
    <property type="term" value="F:trehalose-phosphatase activity"/>
    <property type="evidence" value="ECO:0007669"/>
    <property type="project" value="UniProtKB-EC"/>
</dbReference>
<dbReference type="InterPro" id="IPR023214">
    <property type="entry name" value="HAD_sf"/>
</dbReference>
<dbReference type="SUPFAM" id="SSF56784">
    <property type="entry name" value="HAD-like"/>
    <property type="match status" value="1"/>
</dbReference>
<evidence type="ECO:0000256" key="3">
    <source>
        <dbReference type="RuleBase" id="RU361117"/>
    </source>
</evidence>
<keyword evidence="1 3" id="KW-0378">Hydrolase</keyword>
<dbReference type="EMBL" id="AP009152">
    <property type="protein sequence ID" value="BAG30202.1"/>
    <property type="molecule type" value="Genomic_DNA"/>
</dbReference>
<reference evidence="4 5" key="1">
    <citation type="journal article" date="2008" name="J. Bacteriol.">
        <title>Complete genome sequence of the soil actinomycete Kocuria rhizophila.</title>
        <authorList>
            <person name="Takarada H."/>
            <person name="Sekine M."/>
            <person name="Kosugi H."/>
            <person name="Matsuo Y."/>
            <person name="Fujisawa T."/>
            <person name="Omata S."/>
            <person name="Kishi E."/>
            <person name="Shimizu A."/>
            <person name="Tsukatani N."/>
            <person name="Tanikawa S."/>
            <person name="Fujita N."/>
            <person name="Harayama S."/>
        </authorList>
    </citation>
    <scope>NUCLEOTIDE SEQUENCE [LARGE SCALE GENOMIC DNA]</scope>
    <source>
        <strain evidence="5">ATCC 9341 / DSM 348 / NBRC 103217 / DC2201</strain>
    </source>
</reference>
<keyword evidence="3" id="KW-0460">Magnesium</keyword>
<dbReference type="UniPathway" id="UPA00299"/>
<dbReference type="RefSeq" id="WP_012398923.1">
    <property type="nucleotide sequence ID" value="NC_010617.1"/>
</dbReference>
<dbReference type="GO" id="GO:0046872">
    <property type="term" value="F:metal ion binding"/>
    <property type="evidence" value="ECO:0007669"/>
    <property type="project" value="UniProtKB-KW"/>
</dbReference>
<dbReference type="Pfam" id="PF02358">
    <property type="entry name" value="Trehalose_PPase"/>
    <property type="match status" value="1"/>
</dbReference>
<dbReference type="InterPro" id="IPR036412">
    <property type="entry name" value="HAD-like_sf"/>
</dbReference>
<accession>B2GFR4</accession>
<dbReference type="InterPro" id="IPR044651">
    <property type="entry name" value="OTSB-like"/>
</dbReference>
<comment type="similarity">
    <text evidence="3">Belongs to the trehalose phosphatase family.</text>
</comment>
<keyword evidence="3" id="KW-0479">Metal-binding</keyword>
<dbReference type="PANTHER" id="PTHR43768:SF3">
    <property type="entry name" value="TREHALOSE 6-PHOSPHATE PHOSPHATASE"/>
    <property type="match status" value="1"/>
</dbReference>
<dbReference type="OrthoDB" id="9816160at2"/>
<dbReference type="NCBIfam" id="TIGR00685">
    <property type="entry name" value="T6PP"/>
    <property type="match status" value="1"/>
</dbReference>
<dbReference type="STRING" id="378753.KRH_18550"/>
<evidence type="ECO:0000256" key="2">
    <source>
        <dbReference type="ARBA" id="ARBA00024179"/>
    </source>
</evidence>
<proteinExistence type="inferred from homology"/>
<dbReference type="Proteomes" id="UP000008838">
    <property type="component" value="Chromosome"/>
</dbReference>
<dbReference type="PANTHER" id="PTHR43768">
    <property type="entry name" value="TREHALOSE 6-PHOSPHATE PHOSPHATASE"/>
    <property type="match status" value="1"/>
</dbReference>
<evidence type="ECO:0000313" key="5">
    <source>
        <dbReference type="Proteomes" id="UP000008838"/>
    </source>
</evidence>
<dbReference type="EC" id="3.1.3.12" evidence="3"/>
<dbReference type="Gene3D" id="3.30.70.1020">
    <property type="entry name" value="Trehalose-6-phosphate phosphatase related protein, domain 2"/>
    <property type="match status" value="1"/>
</dbReference>
<protein>
    <recommendedName>
        <fullName evidence="3">Trehalose 6-phosphate phosphatase</fullName>
        <ecNumber evidence="3">3.1.3.12</ecNumber>
    </recommendedName>
</protein>
<comment type="function">
    <text evidence="2 3">Removes the phosphate from trehalose 6-phosphate to produce free trehalose.</text>
</comment>
<dbReference type="AlphaFoldDB" id="B2GFR4"/>
<name>B2GFR4_KOCRD</name>
<comment type="cofactor">
    <cofactor evidence="3">
        <name>Mg(2+)</name>
        <dbReference type="ChEBI" id="CHEBI:18420"/>
    </cofactor>
</comment>
<keyword evidence="5" id="KW-1185">Reference proteome</keyword>
<dbReference type="eggNOG" id="COG1877">
    <property type="taxonomic scope" value="Bacteria"/>
</dbReference>
<organism evidence="4 5">
    <name type="scientific">Kocuria rhizophila (strain ATCC 9341 / DSM 348 / NBRC 103217 / DC2201)</name>
    <dbReference type="NCBI Taxonomy" id="378753"/>
    <lineage>
        <taxon>Bacteria</taxon>
        <taxon>Bacillati</taxon>
        <taxon>Actinomycetota</taxon>
        <taxon>Actinomycetes</taxon>
        <taxon>Micrococcales</taxon>
        <taxon>Micrococcaceae</taxon>
        <taxon>Kocuria</taxon>
    </lineage>
</organism>
<evidence type="ECO:0000256" key="1">
    <source>
        <dbReference type="ARBA" id="ARBA00022801"/>
    </source>
</evidence>
<dbReference type="HOGENOM" id="CLU_037265_2_1_11"/>
<sequence>MSDPLNRALDAAAGAGTLLVALDFDGTVAPFTERPEDSRPLPAAQRALDALAGLPRTTVAVVSGRPLEFLRTVVDPQRRMVLSGSHGAEVDLGPAARGGAEGHDAGHGGVVLGPEQRARLERAVAATRQIARSCPGAHVELKPAGVALHTRPVKDPAAAQRALQQAAEAYCVLPGLRVTPGQQVLECSVLSATKGDGLDAIRAAVHPDVTVFAGDDVTDEDALAVLGPADVGIKVGERESVAPWRVPDPAALSEVLADLADRRARVLDGAG</sequence>
<dbReference type="InterPro" id="IPR003337">
    <property type="entry name" value="Trehalose_PPase"/>
</dbReference>